<name>A0A915HFD0_ROMCU</name>
<dbReference type="InterPro" id="IPR032466">
    <property type="entry name" value="Metal_Hydrolase"/>
</dbReference>
<dbReference type="AlphaFoldDB" id="A0A915HFD0"/>
<protein>
    <submittedName>
        <fullName evidence="2">Adenosine deaminase</fullName>
    </submittedName>
</protein>
<keyword evidence="1" id="KW-1185">Reference proteome</keyword>
<evidence type="ECO:0000313" key="1">
    <source>
        <dbReference type="Proteomes" id="UP000887565"/>
    </source>
</evidence>
<reference evidence="2" key="1">
    <citation type="submission" date="2022-11" db="UniProtKB">
        <authorList>
            <consortium name="WormBaseParasite"/>
        </authorList>
    </citation>
    <scope>IDENTIFICATION</scope>
</reference>
<dbReference type="WBParaSite" id="nRc.2.0.1.t00762-RA">
    <property type="protein sequence ID" value="nRc.2.0.1.t00762-RA"/>
    <property type="gene ID" value="nRc.2.0.1.g00762"/>
</dbReference>
<dbReference type="Proteomes" id="UP000887565">
    <property type="component" value="Unplaced"/>
</dbReference>
<proteinExistence type="predicted"/>
<dbReference type="Gene3D" id="3.20.20.140">
    <property type="entry name" value="Metal-dependent hydrolases"/>
    <property type="match status" value="1"/>
</dbReference>
<dbReference type="SUPFAM" id="SSF51556">
    <property type="entry name" value="Metallo-dependent hydrolases"/>
    <property type="match status" value="1"/>
</dbReference>
<sequence>MNQLIKSLPKAELHAHMNGSITKSTLKQLIADKRATDPTYTPPDLDNLFAINPQVTVRVYIRVLCIF</sequence>
<accession>A0A915HFD0</accession>
<organism evidence="1 2">
    <name type="scientific">Romanomermis culicivorax</name>
    <name type="common">Nematode worm</name>
    <dbReference type="NCBI Taxonomy" id="13658"/>
    <lineage>
        <taxon>Eukaryota</taxon>
        <taxon>Metazoa</taxon>
        <taxon>Ecdysozoa</taxon>
        <taxon>Nematoda</taxon>
        <taxon>Enoplea</taxon>
        <taxon>Dorylaimia</taxon>
        <taxon>Mermithida</taxon>
        <taxon>Mermithoidea</taxon>
        <taxon>Mermithidae</taxon>
        <taxon>Romanomermis</taxon>
    </lineage>
</organism>
<evidence type="ECO:0000313" key="2">
    <source>
        <dbReference type="WBParaSite" id="nRc.2.0.1.t00762-RA"/>
    </source>
</evidence>